<keyword evidence="1" id="KW-1133">Transmembrane helix</keyword>
<dbReference type="InterPro" id="IPR049177">
    <property type="entry name" value="MgtC_SapB_SrpB_YhiD_N"/>
</dbReference>
<feature type="transmembrane region" description="Helical" evidence="1">
    <location>
        <begin position="48"/>
        <end position="81"/>
    </location>
</feature>
<feature type="transmembrane region" description="Helical" evidence="1">
    <location>
        <begin position="101"/>
        <end position="126"/>
    </location>
</feature>
<accession>N9DPC4</accession>
<dbReference type="PATRIC" id="fig|1120925.3.peg.2245"/>
<feature type="domain" description="DUF4010" evidence="3">
    <location>
        <begin position="181"/>
        <end position="385"/>
    </location>
</feature>
<dbReference type="AlphaFoldDB" id="N9DPC4"/>
<name>N9DPC4_9GAMM</name>
<keyword evidence="5" id="KW-1185">Reference proteome</keyword>
<dbReference type="RefSeq" id="WP_005011022.1">
    <property type="nucleotide sequence ID" value="NZ_KB849727.1"/>
</dbReference>
<keyword evidence="1" id="KW-0472">Membrane</keyword>
<feature type="transmembrane region" description="Helical" evidence="1">
    <location>
        <begin position="265"/>
        <end position="284"/>
    </location>
</feature>
<sequence>MLSVSTGNFQELLAMFASALGCGLLIGLERERSKQRENQHSFAGLRSFAVCALLGAMCFLLGPAVGITGAIIVGGIVVLSLKNQPEDPGITTELAFVMTYFIGAMCLWNAPLAAGLSVFLTVILMAKRSMHSIAGKWITEAEFRDGLFLLALILIALPLTPNTPLWGAVLNPYVILKLLSLILAVQSLAHIAKRLLSSKNAMILSAVASGFVSSTATIASLGMEVRAGRADAKANAGAALMSCVATLLQLLIIVAGVSMLWLKTIILPTIIAAVILACCAYWLLRTAAPAEQMMQTDTRMFSLKEAGIIALSLTLIQAGVYGLNLWLGDAGLIAGTLLASLFEIHAAMATVVIQGTPADQAVFWAFILGLGAHAAAKSVNALLTGGWKFFLAFAPVQFFHMAVLIALLWWTVKM</sequence>
<feature type="transmembrane region" description="Helical" evidence="1">
    <location>
        <begin position="236"/>
        <end position="259"/>
    </location>
</feature>
<feature type="transmembrane region" description="Helical" evidence="1">
    <location>
        <begin position="305"/>
        <end position="326"/>
    </location>
</feature>
<protein>
    <submittedName>
        <fullName evidence="4">Uncharacterized protein</fullName>
    </submittedName>
</protein>
<dbReference type="eggNOG" id="COG3174">
    <property type="taxonomic scope" value="Bacteria"/>
</dbReference>
<evidence type="ECO:0000259" key="3">
    <source>
        <dbReference type="Pfam" id="PF13194"/>
    </source>
</evidence>
<feature type="transmembrane region" description="Helical" evidence="1">
    <location>
        <begin position="361"/>
        <end position="383"/>
    </location>
</feature>
<feature type="transmembrane region" description="Helical" evidence="1">
    <location>
        <begin position="389"/>
        <end position="412"/>
    </location>
</feature>
<dbReference type="Pfam" id="PF13194">
    <property type="entry name" value="DUF4010"/>
    <property type="match status" value="1"/>
</dbReference>
<evidence type="ECO:0000259" key="2">
    <source>
        <dbReference type="Pfam" id="PF02308"/>
    </source>
</evidence>
<comment type="caution">
    <text evidence="4">The sequence shown here is derived from an EMBL/GenBank/DDBJ whole genome shotgun (WGS) entry which is preliminary data.</text>
</comment>
<dbReference type="Pfam" id="PF02308">
    <property type="entry name" value="MgtC"/>
    <property type="match status" value="1"/>
</dbReference>
<reference evidence="4 5" key="1">
    <citation type="submission" date="2013-02" db="EMBL/GenBank/DDBJ databases">
        <title>The Genome Sequence of Acinetobacter bouvetii CIP 107468.</title>
        <authorList>
            <consortium name="The Broad Institute Genome Sequencing Platform"/>
            <consortium name="The Broad Institute Genome Sequencing Center for Infectious Disease"/>
            <person name="Cerqueira G."/>
            <person name="Feldgarden M."/>
            <person name="Courvalin P."/>
            <person name="Perichon B."/>
            <person name="Grillot-Courvalin C."/>
            <person name="Clermont D."/>
            <person name="Rocha E."/>
            <person name="Yoon E.-J."/>
            <person name="Nemec A."/>
            <person name="Walker B."/>
            <person name="Young S.K."/>
            <person name="Zeng Q."/>
            <person name="Gargeya S."/>
            <person name="Fitzgerald M."/>
            <person name="Haas B."/>
            <person name="Abouelleil A."/>
            <person name="Alvarado L."/>
            <person name="Arachchi H.M."/>
            <person name="Berlin A.M."/>
            <person name="Chapman S.B."/>
            <person name="Dewar J."/>
            <person name="Goldberg J."/>
            <person name="Griggs A."/>
            <person name="Gujja S."/>
            <person name="Hansen M."/>
            <person name="Howarth C."/>
            <person name="Imamovic A."/>
            <person name="Larimer J."/>
            <person name="McCowan C."/>
            <person name="Murphy C."/>
            <person name="Neiman D."/>
            <person name="Pearson M."/>
            <person name="Priest M."/>
            <person name="Roberts A."/>
            <person name="Saif S."/>
            <person name="Shea T."/>
            <person name="Sisk P."/>
            <person name="Sykes S."/>
            <person name="Wortman J."/>
            <person name="Nusbaum C."/>
            <person name="Birren B."/>
        </authorList>
    </citation>
    <scope>NUCLEOTIDE SEQUENCE [LARGE SCALE GENOMIC DNA]</scope>
    <source>
        <strain evidence="4 5">CIP 107468</strain>
    </source>
</reference>
<gene>
    <name evidence="4" type="ORF">F941_02123</name>
</gene>
<proteinExistence type="predicted"/>
<feature type="transmembrane region" description="Helical" evidence="1">
    <location>
        <begin position="147"/>
        <end position="167"/>
    </location>
</feature>
<dbReference type="Proteomes" id="UP000018460">
    <property type="component" value="Unassembled WGS sequence"/>
</dbReference>
<feature type="transmembrane region" description="Helical" evidence="1">
    <location>
        <begin position="332"/>
        <end position="354"/>
    </location>
</feature>
<dbReference type="PANTHER" id="PTHR39084">
    <property type="entry name" value="MEMBRANE PROTEIN-RELATED"/>
    <property type="match status" value="1"/>
</dbReference>
<dbReference type="EMBL" id="APQD01000015">
    <property type="protein sequence ID" value="ENV82323.1"/>
    <property type="molecule type" value="Genomic_DNA"/>
</dbReference>
<evidence type="ECO:0000313" key="5">
    <source>
        <dbReference type="Proteomes" id="UP000018460"/>
    </source>
</evidence>
<organism evidence="4 5">
    <name type="scientific">Acinetobacter bouvetii DSM 14964 = CIP 107468</name>
    <dbReference type="NCBI Taxonomy" id="1120925"/>
    <lineage>
        <taxon>Bacteria</taxon>
        <taxon>Pseudomonadati</taxon>
        <taxon>Pseudomonadota</taxon>
        <taxon>Gammaproteobacteria</taxon>
        <taxon>Moraxellales</taxon>
        <taxon>Moraxellaceae</taxon>
        <taxon>Acinetobacter</taxon>
    </lineage>
</organism>
<dbReference type="OrthoDB" id="9813718at2"/>
<feature type="domain" description="MgtC/SapB/SrpB/YhiD N-terminal" evidence="2">
    <location>
        <begin position="17"/>
        <end position="131"/>
    </location>
</feature>
<evidence type="ECO:0000313" key="4">
    <source>
        <dbReference type="EMBL" id="ENV82323.1"/>
    </source>
</evidence>
<evidence type="ECO:0000256" key="1">
    <source>
        <dbReference type="SAM" id="Phobius"/>
    </source>
</evidence>
<dbReference type="PANTHER" id="PTHR39084:SF1">
    <property type="entry name" value="DUF4010 DOMAIN-CONTAINING PROTEIN"/>
    <property type="match status" value="1"/>
</dbReference>
<feature type="transmembrane region" description="Helical" evidence="1">
    <location>
        <begin position="12"/>
        <end position="28"/>
    </location>
</feature>
<dbReference type="InterPro" id="IPR025105">
    <property type="entry name" value="DUF4010"/>
</dbReference>
<keyword evidence="1" id="KW-0812">Transmembrane</keyword>